<organism evidence="2 3">
    <name type="scientific">Paenibacillus polysaccharolyticus</name>
    <dbReference type="NCBI Taxonomy" id="582692"/>
    <lineage>
        <taxon>Bacteria</taxon>
        <taxon>Bacillati</taxon>
        <taxon>Bacillota</taxon>
        <taxon>Bacilli</taxon>
        <taxon>Bacillales</taxon>
        <taxon>Paenibacillaceae</taxon>
        <taxon>Paenibacillus</taxon>
    </lineage>
</organism>
<dbReference type="AlphaFoldDB" id="A0A1G5IUR1"/>
<dbReference type="InterPro" id="IPR024775">
    <property type="entry name" value="DinB-like"/>
</dbReference>
<protein>
    <submittedName>
        <fullName evidence="2">DinB superfamily protein</fullName>
    </submittedName>
</protein>
<feature type="domain" description="DinB-like" evidence="1">
    <location>
        <begin position="53"/>
        <end position="178"/>
    </location>
</feature>
<name>A0A1G5IUR1_9BACL</name>
<keyword evidence="3" id="KW-1185">Reference proteome</keyword>
<evidence type="ECO:0000313" key="3">
    <source>
        <dbReference type="Proteomes" id="UP000198538"/>
    </source>
</evidence>
<accession>A0A1G5IUR1</accession>
<dbReference type="InterPro" id="IPR034660">
    <property type="entry name" value="DinB/YfiT-like"/>
</dbReference>
<gene>
    <name evidence="2" type="ORF">SAMN05720606_109191</name>
</gene>
<dbReference type="SUPFAM" id="SSF109854">
    <property type="entry name" value="DinB/YfiT-like putative metalloenzymes"/>
    <property type="match status" value="1"/>
</dbReference>
<sequence>MWYGLSLYYKCRTFTEELTPEKSREEEQLMTYKSILTDQISACYNDKSWFIPLEDILEDVTMEEALTEDDNKQTIWSIVNHLIYWNEKWLERYKAGEFVLNHGINNDETFVLNEDQLNDAGWKETLNRLEHVFISWRVVLEETDESKLTKQLPEYFNAPWWGVVSNLSIHSAYHIGQIMLLKKQTRAR</sequence>
<reference evidence="3" key="1">
    <citation type="submission" date="2016-10" db="EMBL/GenBank/DDBJ databases">
        <authorList>
            <person name="Varghese N."/>
            <person name="Submissions S."/>
        </authorList>
    </citation>
    <scope>NUCLEOTIDE SEQUENCE [LARGE SCALE GENOMIC DNA]</scope>
    <source>
        <strain evidence="3">BL9</strain>
    </source>
</reference>
<dbReference type="Gene3D" id="1.20.120.450">
    <property type="entry name" value="dinb family like domain"/>
    <property type="match status" value="1"/>
</dbReference>
<dbReference type="Proteomes" id="UP000198538">
    <property type="component" value="Unassembled WGS sequence"/>
</dbReference>
<dbReference type="STRING" id="582692.SAMN05720606_109191"/>
<dbReference type="EMBL" id="FMVM01000009">
    <property type="protein sequence ID" value="SCY79812.1"/>
    <property type="molecule type" value="Genomic_DNA"/>
</dbReference>
<proteinExistence type="predicted"/>
<dbReference type="RefSeq" id="WP_244159318.1">
    <property type="nucleotide sequence ID" value="NZ_FMVM01000009.1"/>
</dbReference>
<evidence type="ECO:0000259" key="1">
    <source>
        <dbReference type="Pfam" id="PF12867"/>
    </source>
</evidence>
<dbReference type="Pfam" id="PF12867">
    <property type="entry name" value="DinB_2"/>
    <property type="match status" value="1"/>
</dbReference>
<evidence type="ECO:0000313" key="2">
    <source>
        <dbReference type="EMBL" id="SCY79812.1"/>
    </source>
</evidence>